<reference evidence="2" key="2">
    <citation type="submission" date="2023-01" db="EMBL/GenBank/DDBJ databases">
        <authorList>
            <person name="Sun Q."/>
            <person name="Evtushenko L."/>
        </authorList>
    </citation>
    <scope>NUCLEOTIDE SEQUENCE</scope>
    <source>
        <strain evidence="2">VKM Ac-2007</strain>
    </source>
</reference>
<gene>
    <name evidence="2" type="ORF">GCM10017600_65750</name>
</gene>
<dbReference type="InterPro" id="IPR011059">
    <property type="entry name" value="Metal-dep_hydrolase_composite"/>
</dbReference>
<dbReference type="InterPro" id="IPR032466">
    <property type="entry name" value="Metal_Hydrolase"/>
</dbReference>
<evidence type="ECO:0000313" key="2">
    <source>
        <dbReference type="EMBL" id="GLK13164.1"/>
    </source>
</evidence>
<dbReference type="InterPro" id="IPR051781">
    <property type="entry name" value="Metallo-dep_Hydrolase"/>
</dbReference>
<dbReference type="SUPFAM" id="SSF51338">
    <property type="entry name" value="Composite domain of metallo-dependent hydrolases"/>
    <property type="match status" value="1"/>
</dbReference>
<dbReference type="Gene3D" id="2.30.40.10">
    <property type="entry name" value="Urease, subunit C, domain 1"/>
    <property type="match status" value="1"/>
</dbReference>
<dbReference type="Pfam" id="PF01979">
    <property type="entry name" value="Amidohydro_1"/>
    <property type="match status" value="1"/>
</dbReference>
<dbReference type="Proteomes" id="UP001143474">
    <property type="component" value="Unassembled WGS sequence"/>
</dbReference>
<dbReference type="PANTHER" id="PTHR43135">
    <property type="entry name" value="ALPHA-D-RIBOSE 1-METHYLPHOSPHONATE 5-TRIPHOSPHATE DIPHOSPHATASE"/>
    <property type="match status" value="1"/>
</dbReference>
<name>A0A9W6MFZ1_9ACTN</name>
<organism evidence="2 3">
    <name type="scientific">Streptosporangium carneum</name>
    <dbReference type="NCBI Taxonomy" id="47481"/>
    <lineage>
        <taxon>Bacteria</taxon>
        <taxon>Bacillati</taxon>
        <taxon>Actinomycetota</taxon>
        <taxon>Actinomycetes</taxon>
        <taxon>Streptosporangiales</taxon>
        <taxon>Streptosporangiaceae</taxon>
        <taxon>Streptosporangium</taxon>
    </lineage>
</organism>
<dbReference type="InterPro" id="IPR006680">
    <property type="entry name" value="Amidohydro-rel"/>
</dbReference>
<dbReference type="AlphaFoldDB" id="A0A9W6MFZ1"/>
<sequence length="409" mass="41992">MTLPPQPEVLLRPDRCLLPDGSAWRGQAVLVGADGLIAHVGDPAAVPPVAPGASRVEYDLPGSTLLPGLIDLHLVVLHAGPVGSAPTLVERILRAQRLLDRMIGRGITTVRDTASQHSTALELRALAADGTLRSPSLAVAGSPIGATGRGGAMYGSQEITGADEARRAARLQVRRGVDLLSVAVTNGLAGGGLVNGPAGWQELRLDEVEAVVAEARAAGRAVSANALGLDGIRTAVSAGVDTIEHASELDRRTADLMAERGVTMVPTLTVAHSFVEHGPELGLSPRLVERARRLLDGNQAAVRIAREAGVTIAAGTDSHGEDTVIEEIGHLAAAGLSNREAVLAATTAAGAVLTGDRAAGKVAVGHRGDLLVVDGEVPHDLGALRRPRLVLKNGRVMVDQAAPVMAVAS</sequence>
<evidence type="ECO:0000259" key="1">
    <source>
        <dbReference type="Pfam" id="PF01979"/>
    </source>
</evidence>
<reference evidence="2" key="1">
    <citation type="journal article" date="2014" name="Int. J. Syst. Evol. Microbiol.">
        <title>Complete genome sequence of Corynebacterium casei LMG S-19264T (=DSM 44701T), isolated from a smear-ripened cheese.</title>
        <authorList>
            <consortium name="US DOE Joint Genome Institute (JGI-PGF)"/>
            <person name="Walter F."/>
            <person name="Albersmeier A."/>
            <person name="Kalinowski J."/>
            <person name="Ruckert C."/>
        </authorList>
    </citation>
    <scope>NUCLEOTIDE SEQUENCE</scope>
    <source>
        <strain evidence="2">VKM Ac-2007</strain>
    </source>
</reference>
<accession>A0A9W6MFZ1</accession>
<dbReference type="Gene3D" id="3.20.20.140">
    <property type="entry name" value="Metal-dependent hydrolases"/>
    <property type="match status" value="1"/>
</dbReference>
<dbReference type="RefSeq" id="WP_271221459.1">
    <property type="nucleotide sequence ID" value="NZ_BAAAVD010000038.1"/>
</dbReference>
<keyword evidence="3" id="KW-1185">Reference proteome</keyword>
<evidence type="ECO:0000313" key="3">
    <source>
        <dbReference type="Proteomes" id="UP001143474"/>
    </source>
</evidence>
<dbReference type="SUPFAM" id="SSF51556">
    <property type="entry name" value="Metallo-dependent hydrolases"/>
    <property type="match status" value="1"/>
</dbReference>
<dbReference type="GO" id="GO:0016810">
    <property type="term" value="F:hydrolase activity, acting on carbon-nitrogen (but not peptide) bonds"/>
    <property type="evidence" value="ECO:0007669"/>
    <property type="project" value="InterPro"/>
</dbReference>
<comment type="caution">
    <text evidence="2">The sequence shown here is derived from an EMBL/GenBank/DDBJ whole genome shotgun (WGS) entry which is preliminary data.</text>
</comment>
<proteinExistence type="predicted"/>
<dbReference type="EMBL" id="BSEV01000020">
    <property type="protein sequence ID" value="GLK13164.1"/>
    <property type="molecule type" value="Genomic_DNA"/>
</dbReference>
<dbReference type="PANTHER" id="PTHR43135:SF3">
    <property type="entry name" value="ALPHA-D-RIBOSE 1-METHYLPHOSPHONATE 5-TRIPHOSPHATE DIPHOSPHATASE"/>
    <property type="match status" value="1"/>
</dbReference>
<feature type="domain" description="Amidohydrolase-related" evidence="1">
    <location>
        <begin position="64"/>
        <end position="380"/>
    </location>
</feature>
<protein>
    <submittedName>
        <fullName evidence="2">Peptidase M38</fullName>
    </submittedName>
</protein>